<name>A0A6J4UVK4_9BACT</name>
<reference evidence="2" key="1">
    <citation type="submission" date="2020-02" db="EMBL/GenBank/DDBJ databases">
        <authorList>
            <person name="Meier V. D."/>
        </authorList>
    </citation>
    <scope>NUCLEOTIDE SEQUENCE</scope>
    <source>
        <strain evidence="2">AVDCRST_MAG19</strain>
    </source>
</reference>
<dbReference type="AlphaFoldDB" id="A0A6J4UVK4"/>
<evidence type="ECO:0000313" key="2">
    <source>
        <dbReference type="EMBL" id="CAA9560438.1"/>
    </source>
</evidence>
<gene>
    <name evidence="2" type="ORF">AVDCRST_MAG19-1753</name>
</gene>
<feature type="region of interest" description="Disordered" evidence="1">
    <location>
        <begin position="1"/>
        <end position="40"/>
    </location>
</feature>
<feature type="compositionally biased region" description="Basic residues" evidence="1">
    <location>
        <begin position="10"/>
        <end position="25"/>
    </location>
</feature>
<accession>A0A6J4UVK4</accession>
<protein>
    <submittedName>
        <fullName evidence="2">Uncharacterized protein</fullName>
    </submittedName>
</protein>
<dbReference type="EMBL" id="CADCWL010000073">
    <property type="protein sequence ID" value="CAA9560438.1"/>
    <property type="molecule type" value="Genomic_DNA"/>
</dbReference>
<evidence type="ECO:0000256" key="1">
    <source>
        <dbReference type="SAM" id="MobiDB-lite"/>
    </source>
</evidence>
<sequence>AVGGRQTKGGGRRNATRRGPRRAGGRRAGPDPGGSVGSIL</sequence>
<feature type="non-terminal residue" evidence="2">
    <location>
        <position position="1"/>
    </location>
</feature>
<proteinExistence type="predicted"/>
<feature type="non-terminal residue" evidence="2">
    <location>
        <position position="40"/>
    </location>
</feature>
<feature type="compositionally biased region" description="Gly residues" evidence="1">
    <location>
        <begin position="31"/>
        <end position="40"/>
    </location>
</feature>
<organism evidence="2">
    <name type="scientific">uncultured Thermomicrobiales bacterium</name>
    <dbReference type="NCBI Taxonomy" id="1645740"/>
    <lineage>
        <taxon>Bacteria</taxon>
        <taxon>Pseudomonadati</taxon>
        <taxon>Thermomicrobiota</taxon>
        <taxon>Thermomicrobia</taxon>
        <taxon>Thermomicrobiales</taxon>
        <taxon>environmental samples</taxon>
    </lineage>
</organism>